<sequence length="299" mass="30672">MISSAGASLLLQTAQVSGLVSGLSRQLRPWRAARSIHDPGKTVLNLVVAIVQRYLGYLDDQGHASVSIGDPDNASRSAIFVPGTGQGMATSDGSDNKSLKMYQAALAADPTLSPQDVSVTTWMGYDRPMDLIEAADPEYAANGGSALDTFLDGMHASHNGPPALDTVIGHSYGSTLVGGAATSGGHLAAENVIAVGSPGMLTQHAGDLNLEANANVYSITAKNDIIHAATDMTLGADPFGTDFGATRLDASPGPPWGPGLPSVPAHSSYWDPGNPALENMGAIIAGLPPTDLAPPEARR</sequence>
<reference evidence="2 3" key="1">
    <citation type="journal article" date="2021" name="Sci. Rep.">
        <title>Phenotypic and genomic hallmarks of a novel, potentially pathogenic rapidly growing Mycobacterium species related to the Mycobacterium fortuitum complex.</title>
        <authorList>
            <person name="Gharbi R."/>
            <person name="Khanna V."/>
            <person name="Frigui W."/>
            <person name="Mhenni B."/>
            <person name="Brosch R."/>
            <person name="Mardassi H."/>
        </authorList>
    </citation>
    <scope>NUCLEOTIDE SEQUENCE [LARGE SCALE GENOMIC DNA]</scope>
    <source>
        <strain evidence="2 3">TNTM28</strain>
    </source>
</reference>
<proteinExistence type="predicted"/>
<dbReference type="Pfam" id="PF06259">
    <property type="entry name" value="Abhydrolase_8"/>
    <property type="match status" value="1"/>
</dbReference>
<evidence type="ECO:0000313" key="2">
    <source>
        <dbReference type="EMBL" id="MBU9765610.1"/>
    </source>
</evidence>
<dbReference type="InterPro" id="IPR010427">
    <property type="entry name" value="DUF1023"/>
</dbReference>
<name>A0ABS6KPY9_9MYCO</name>
<dbReference type="EMBL" id="VOMB01000020">
    <property type="protein sequence ID" value="MBU9765610.1"/>
    <property type="molecule type" value="Genomic_DNA"/>
</dbReference>
<dbReference type="Proteomes" id="UP000812982">
    <property type="component" value="Unassembled WGS sequence"/>
</dbReference>
<organism evidence="2 3">
    <name type="scientific">[Mycobacterium] fortunisiensis</name>
    <dbReference type="NCBI Taxonomy" id="2600579"/>
    <lineage>
        <taxon>Bacteria</taxon>
        <taxon>Bacillati</taxon>
        <taxon>Actinomycetota</taxon>
        <taxon>Actinomycetes</taxon>
        <taxon>Mycobacteriales</taxon>
        <taxon>Mycobacteriaceae</taxon>
        <taxon>Mycolicibacterium</taxon>
    </lineage>
</organism>
<accession>A0ABS6KPY9</accession>
<evidence type="ECO:0000259" key="1">
    <source>
        <dbReference type="Pfam" id="PF06259"/>
    </source>
</evidence>
<gene>
    <name evidence="2" type="ORF">FR943_17365</name>
</gene>
<comment type="caution">
    <text evidence="2">The sequence shown here is derived from an EMBL/GenBank/DDBJ whole genome shotgun (WGS) entry which is preliminary data.</text>
</comment>
<keyword evidence="3" id="KW-1185">Reference proteome</keyword>
<protein>
    <recommendedName>
        <fullName evidence="1">DUF1023 domain-containing protein</fullName>
    </recommendedName>
</protein>
<feature type="domain" description="DUF1023" evidence="1">
    <location>
        <begin position="60"/>
        <end position="229"/>
    </location>
</feature>
<evidence type="ECO:0000313" key="3">
    <source>
        <dbReference type="Proteomes" id="UP000812982"/>
    </source>
</evidence>